<dbReference type="Proteomes" id="UP001381693">
    <property type="component" value="Unassembled WGS sequence"/>
</dbReference>
<reference evidence="3 4" key="1">
    <citation type="submission" date="2023-11" db="EMBL/GenBank/DDBJ databases">
        <title>Halocaridina rubra genome assembly.</title>
        <authorList>
            <person name="Smith C."/>
        </authorList>
    </citation>
    <scope>NUCLEOTIDE SEQUENCE [LARGE SCALE GENOMIC DNA]</scope>
    <source>
        <strain evidence="3">EP-1</strain>
        <tissue evidence="3">Whole</tissue>
    </source>
</reference>
<evidence type="ECO:0000313" key="3">
    <source>
        <dbReference type="EMBL" id="KAK7086160.1"/>
    </source>
</evidence>
<gene>
    <name evidence="3" type="ORF">SK128_003185</name>
</gene>
<feature type="chain" id="PRO_5042867191" evidence="2">
    <location>
        <begin position="25"/>
        <end position="228"/>
    </location>
</feature>
<keyword evidence="1" id="KW-0472">Membrane</keyword>
<evidence type="ECO:0000256" key="1">
    <source>
        <dbReference type="SAM" id="Phobius"/>
    </source>
</evidence>
<keyword evidence="4" id="KW-1185">Reference proteome</keyword>
<comment type="caution">
    <text evidence="3">The sequence shown here is derived from an EMBL/GenBank/DDBJ whole genome shotgun (WGS) entry which is preliminary data.</text>
</comment>
<keyword evidence="1" id="KW-0812">Transmembrane</keyword>
<evidence type="ECO:0000256" key="2">
    <source>
        <dbReference type="SAM" id="SignalP"/>
    </source>
</evidence>
<feature type="non-terminal residue" evidence="3">
    <location>
        <position position="228"/>
    </location>
</feature>
<feature type="signal peptide" evidence="2">
    <location>
        <begin position="1"/>
        <end position="24"/>
    </location>
</feature>
<sequence length="228" mass="25653">MMCSPTKMLNVTAFVVAFLVLVKAATPLENSNDLECHEGIKVLAGEKKEIFRSTEPQNMTLYAAIGDRFAQLEVKVTLNFNKNQSNIYSREELCLKPTRHYRALTVALTKKPSRQNPCIRVKGLCSACKVLKYQEKFDIINSFQVYATGSSLWRNTTLPSHCPNVDTSVPESATPSKTLVIVIFTMVIVCIVLIIVTCVVALRTYRRYLRAPTQEGGYCGFIYHSCQR</sequence>
<accession>A0AAN8XK71</accession>
<dbReference type="EMBL" id="JAXCGZ010000332">
    <property type="protein sequence ID" value="KAK7086160.1"/>
    <property type="molecule type" value="Genomic_DNA"/>
</dbReference>
<organism evidence="3 4">
    <name type="scientific">Halocaridina rubra</name>
    <name type="common">Hawaiian red shrimp</name>
    <dbReference type="NCBI Taxonomy" id="373956"/>
    <lineage>
        <taxon>Eukaryota</taxon>
        <taxon>Metazoa</taxon>
        <taxon>Ecdysozoa</taxon>
        <taxon>Arthropoda</taxon>
        <taxon>Crustacea</taxon>
        <taxon>Multicrustacea</taxon>
        <taxon>Malacostraca</taxon>
        <taxon>Eumalacostraca</taxon>
        <taxon>Eucarida</taxon>
        <taxon>Decapoda</taxon>
        <taxon>Pleocyemata</taxon>
        <taxon>Caridea</taxon>
        <taxon>Atyoidea</taxon>
        <taxon>Atyidae</taxon>
        <taxon>Halocaridina</taxon>
    </lineage>
</organism>
<dbReference type="AlphaFoldDB" id="A0AAN8XK71"/>
<keyword evidence="1" id="KW-1133">Transmembrane helix</keyword>
<feature type="transmembrane region" description="Helical" evidence="1">
    <location>
        <begin position="179"/>
        <end position="202"/>
    </location>
</feature>
<name>A0AAN8XK71_HALRR</name>
<protein>
    <submittedName>
        <fullName evidence="3">Uncharacterized protein</fullName>
    </submittedName>
</protein>
<proteinExistence type="predicted"/>
<keyword evidence="2" id="KW-0732">Signal</keyword>
<evidence type="ECO:0000313" key="4">
    <source>
        <dbReference type="Proteomes" id="UP001381693"/>
    </source>
</evidence>